<dbReference type="GO" id="GO:0004029">
    <property type="term" value="F:aldehyde dehydrogenase (NAD+) activity"/>
    <property type="evidence" value="ECO:0007669"/>
    <property type="project" value="TreeGrafter"/>
</dbReference>
<sequence>MGRIAVFGATGAVGKSVAAAIRAKNEPYRVIGRSRAALDAAFGNDPLAQIMTWDPYETHSVVAAADGIDTIIYVVGVDYDKFELHPDLMRRTIEGAVAAGVRRIVLLGTVYPYGIPRTATVREEHPRDPHTFKGRKRKEQEDVLLEADKQGRIEATILRVPDFVGPGAEKSFLDGVFKAALKGSRATMVGPIDTPHQFAFVPDVGKLLVTLAQEPKARGRAFNFAGSGVTSQRDLAERIYGATHHKFKAMVAGRNTLRVMGLVSPMMRELVEMSYLHTKPVLLDDTALTELLGSVPRTSYDEAISKTLAQLRAKR</sequence>
<dbReference type="PANTHER" id="PTHR48079">
    <property type="entry name" value="PROTEIN YEEZ"/>
    <property type="match status" value="1"/>
</dbReference>
<dbReference type="GO" id="GO:0005737">
    <property type="term" value="C:cytoplasm"/>
    <property type="evidence" value="ECO:0007669"/>
    <property type="project" value="TreeGrafter"/>
</dbReference>
<dbReference type="InterPro" id="IPR036291">
    <property type="entry name" value="NAD(P)-bd_dom_sf"/>
</dbReference>
<dbReference type="KEGG" id="llu:AKJ09_11384"/>
<accession>A0A0K1QG40</accession>
<evidence type="ECO:0000313" key="2">
    <source>
        <dbReference type="EMBL" id="AKV04721.1"/>
    </source>
</evidence>
<dbReference type="OrthoDB" id="112777at2"/>
<keyword evidence="3" id="KW-1185">Reference proteome</keyword>
<dbReference type="PANTHER" id="PTHR48079:SF6">
    <property type="entry name" value="NAD(P)-BINDING DOMAIN-CONTAINING PROTEIN-RELATED"/>
    <property type="match status" value="1"/>
</dbReference>
<proteinExistence type="predicted"/>
<feature type="domain" description="NAD-dependent epimerase/dehydratase" evidence="1">
    <location>
        <begin position="4"/>
        <end position="223"/>
    </location>
</feature>
<dbReference type="PATRIC" id="fig|1391654.3.peg.11553"/>
<dbReference type="STRING" id="1391654.AKJ09_11384"/>
<dbReference type="AlphaFoldDB" id="A0A0K1QG40"/>
<name>A0A0K1QG40_9BACT</name>
<dbReference type="InterPro" id="IPR001509">
    <property type="entry name" value="Epimerase_deHydtase"/>
</dbReference>
<dbReference type="Proteomes" id="UP000064967">
    <property type="component" value="Chromosome"/>
</dbReference>
<gene>
    <name evidence="2" type="ORF">AKJ09_11384</name>
</gene>
<evidence type="ECO:0000259" key="1">
    <source>
        <dbReference type="Pfam" id="PF01370"/>
    </source>
</evidence>
<dbReference type="InterPro" id="IPR051783">
    <property type="entry name" value="NAD(P)-dependent_oxidoreduct"/>
</dbReference>
<reference evidence="2 3" key="1">
    <citation type="submission" date="2015-08" db="EMBL/GenBank/DDBJ databases">
        <authorList>
            <person name="Babu N.S."/>
            <person name="Beckwith C.J."/>
            <person name="Beseler K.G."/>
            <person name="Brison A."/>
            <person name="Carone J.V."/>
            <person name="Caskin T.P."/>
            <person name="Diamond M."/>
            <person name="Durham M.E."/>
            <person name="Foxe J.M."/>
            <person name="Go M."/>
            <person name="Henderson B.A."/>
            <person name="Jones I.B."/>
            <person name="McGettigan J.A."/>
            <person name="Micheletti S.J."/>
            <person name="Nasrallah M.E."/>
            <person name="Ortiz D."/>
            <person name="Piller C.R."/>
            <person name="Privatt S.R."/>
            <person name="Schneider S.L."/>
            <person name="Sharp S."/>
            <person name="Smith T.C."/>
            <person name="Stanton J.D."/>
            <person name="Ullery H.E."/>
            <person name="Wilson R.J."/>
            <person name="Serrano M.G."/>
            <person name="Buck G."/>
            <person name="Lee V."/>
            <person name="Wang Y."/>
            <person name="Carvalho R."/>
            <person name="Voegtly L."/>
            <person name="Shi R."/>
            <person name="Duckworth R."/>
            <person name="Johnson A."/>
            <person name="Loviza R."/>
            <person name="Walstead R."/>
            <person name="Shah Z."/>
            <person name="Kiflezghi M."/>
            <person name="Wade K."/>
            <person name="Ball S.L."/>
            <person name="Bradley K.W."/>
            <person name="Asai D.J."/>
            <person name="Bowman C.A."/>
            <person name="Russell D.A."/>
            <person name="Pope W.H."/>
            <person name="Jacobs-Sera D."/>
            <person name="Hendrix R.W."/>
            <person name="Hatfull G.F."/>
        </authorList>
    </citation>
    <scope>NUCLEOTIDE SEQUENCE [LARGE SCALE GENOMIC DNA]</scope>
    <source>
        <strain evidence="2 3">DSM 27648</strain>
    </source>
</reference>
<protein>
    <submittedName>
        <fullName evidence="2">Nucleoside-diphosphate-sugar epimerase</fullName>
    </submittedName>
</protein>
<dbReference type="EMBL" id="CP012333">
    <property type="protein sequence ID" value="AKV04721.1"/>
    <property type="molecule type" value="Genomic_DNA"/>
</dbReference>
<organism evidence="2 3">
    <name type="scientific">Labilithrix luteola</name>
    <dbReference type="NCBI Taxonomy" id="1391654"/>
    <lineage>
        <taxon>Bacteria</taxon>
        <taxon>Pseudomonadati</taxon>
        <taxon>Myxococcota</taxon>
        <taxon>Polyangia</taxon>
        <taxon>Polyangiales</taxon>
        <taxon>Labilitrichaceae</taxon>
        <taxon>Labilithrix</taxon>
    </lineage>
</organism>
<evidence type="ECO:0000313" key="3">
    <source>
        <dbReference type="Proteomes" id="UP000064967"/>
    </source>
</evidence>
<dbReference type="SUPFAM" id="SSF51735">
    <property type="entry name" value="NAD(P)-binding Rossmann-fold domains"/>
    <property type="match status" value="1"/>
</dbReference>
<dbReference type="RefSeq" id="WP_146655293.1">
    <property type="nucleotide sequence ID" value="NZ_CP012333.1"/>
</dbReference>
<dbReference type="Gene3D" id="3.40.50.720">
    <property type="entry name" value="NAD(P)-binding Rossmann-like Domain"/>
    <property type="match status" value="1"/>
</dbReference>
<dbReference type="Pfam" id="PF01370">
    <property type="entry name" value="Epimerase"/>
    <property type="match status" value="1"/>
</dbReference>